<evidence type="ECO:0000256" key="12">
    <source>
        <dbReference type="ARBA" id="ARBA00023268"/>
    </source>
</evidence>
<dbReference type="Gene3D" id="3.40.50.620">
    <property type="entry name" value="HUPs"/>
    <property type="match status" value="1"/>
</dbReference>
<dbReference type="SUPFAM" id="SSF52374">
    <property type="entry name" value="Nucleotidylyl transferase"/>
    <property type="match status" value="1"/>
</dbReference>
<evidence type="ECO:0000256" key="8">
    <source>
        <dbReference type="ARBA" id="ARBA00022741"/>
    </source>
</evidence>
<gene>
    <name evidence="17" type="ORF">CCAND38_200006</name>
</gene>
<evidence type="ECO:0000256" key="2">
    <source>
        <dbReference type="ARBA" id="ARBA00004726"/>
    </source>
</evidence>
<dbReference type="NCBIfam" id="TIGR00083">
    <property type="entry name" value="ribF"/>
    <property type="match status" value="1"/>
</dbReference>
<keyword evidence="9 15" id="KW-0418">Kinase</keyword>
<dbReference type="InterPro" id="IPR002606">
    <property type="entry name" value="Riboflavin_kinase_bac"/>
</dbReference>
<keyword evidence="18" id="KW-1185">Reference proteome</keyword>
<evidence type="ECO:0000259" key="16">
    <source>
        <dbReference type="SMART" id="SM00904"/>
    </source>
</evidence>
<dbReference type="GO" id="GO:0003919">
    <property type="term" value="F:FMN adenylyltransferase activity"/>
    <property type="evidence" value="ECO:0007669"/>
    <property type="project" value="UniProtKB-UniRule"/>
</dbReference>
<dbReference type="CDD" id="cd02064">
    <property type="entry name" value="FAD_synthetase_N"/>
    <property type="match status" value="1"/>
</dbReference>
<dbReference type="Pfam" id="PF06574">
    <property type="entry name" value="FAD_syn"/>
    <property type="match status" value="1"/>
</dbReference>
<dbReference type="FunFam" id="3.40.50.620:FF:000021">
    <property type="entry name" value="Riboflavin biosynthesis protein"/>
    <property type="match status" value="1"/>
</dbReference>
<dbReference type="Proteomes" id="UP000045051">
    <property type="component" value="Unassembled WGS sequence"/>
</dbReference>
<evidence type="ECO:0000256" key="3">
    <source>
        <dbReference type="ARBA" id="ARBA00005201"/>
    </source>
</evidence>
<evidence type="ECO:0000256" key="5">
    <source>
        <dbReference type="ARBA" id="ARBA00022643"/>
    </source>
</evidence>
<sequence length="312" mass="36018">MKEITDISKFKASKGSVITIGTFDGVHLGHQKIIRKLVEEANQRDWYSTIFTFFPHPRMVVQHCNDLKLIYTLEEKSQKLSTLGIDQLITHPFDEKFSQMSAREFVEEFLIKTLNMKKVVIGYDHRFGRNRTADIDDMRQFGVQYGFEVEEISAKEINEVSVSSTKIREALAQGDVKKAWDYLGSPFLITGQVVHGMKLGREIGFPTANIQVDFPYKLIPKDGIYIVYSIISGKKIYGMMSIGKNPTIPGKEPSMEVFFFDFDKDIYGETLQIYFLQYHRTEQKFDSIEALKAQLQQDEIISRKFISTLKDF</sequence>
<dbReference type="GO" id="GO:0006747">
    <property type="term" value="P:FAD biosynthetic process"/>
    <property type="evidence" value="ECO:0007669"/>
    <property type="project" value="UniProtKB-UniRule"/>
</dbReference>
<feature type="domain" description="Riboflavin kinase" evidence="16">
    <location>
        <begin position="182"/>
        <end position="307"/>
    </location>
</feature>
<keyword evidence="4 15" id="KW-0285">Flavoprotein</keyword>
<evidence type="ECO:0000256" key="10">
    <source>
        <dbReference type="ARBA" id="ARBA00022827"/>
    </source>
</evidence>
<dbReference type="PANTHER" id="PTHR22749:SF6">
    <property type="entry name" value="RIBOFLAVIN KINASE"/>
    <property type="match status" value="1"/>
</dbReference>
<name>A0A0B7HYS2_9FLAO</name>
<dbReference type="Gene3D" id="2.40.30.30">
    <property type="entry name" value="Riboflavin kinase-like"/>
    <property type="match status" value="1"/>
</dbReference>
<evidence type="ECO:0000256" key="1">
    <source>
        <dbReference type="ARBA" id="ARBA00002121"/>
    </source>
</evidence>
<evidence type="ECO:0000256" key="4">
    <source>
        <dbReference type="ARBA" id="ARBA00022630"/>
    </source>
</evidence>
<dbReference type="InterPro" id="IPR015865">
    <property type="entry name" value="Riboflavin_kinase_bac/euk"/>
</dbReference>
<keyword evidence="8 15" id="KW-0547">Nucleotide-binding</keyword>
<dbReference type="InterPro" id="IPR015864">
    <property type="entry name" value="FAD_synthase"/>
</dbReference>
<keyword evidence="6 15" id="KW-0808">Transferase</keyword>
<accession>A0A0B7HYS2</accession>
<evidence type="ECO:0000256" key="9">
    <source>
        <dbReference type="ARBA" id="ARBA00022777"/>
    </source>
</evidence>
<reference evidence="17 18" key="1">
    <citation type="submission" date="2015-01" db="EMBL/GenBank/DDBJ databases">
        <authorList>
            <person name="Xiang T."/>
            <person name="Song Y."/>
            <person name="Huang L."/>
            <person name="Wang B."/>
            <person name="Wu P."/>
        </authorList>
    </citation>
    <scope>NUCLEOTIDE SEQUENCE [LARGE SCALE GENOMIC DNA]</scope>
    <source>
        <strain evidence="17 18">CcD38</strain>
    </source>
</reference>
<keyword evidence="10 15" id="KW-0274">FAD</keyword>
<dbReference type="PANTHER" id="PTHR22749">
    <property type="entry name" value="RIBOFLAVIN KINASE/FMN ADENYLYLTRANSFERASE"/>
    <property type="match status" value="1"/>
</dbReference>
<keyword evidence="7 15" id="KW-0548">Nucleotidyltransferase</keyword>
<comment type="catalytic activity">
    <reaction evidence="13 15">
        <text>riboflavin + ATP = FMN + ADP + H(+)</text>
        <dbReference type="Rhea" id="RHEA:14357"/>
        <dbReference type="ChEBI" id="CHEBI:15378"/>
        <dbReference type="ChEBI" id="CHEBI:30616"/>
        <dbReference type="ChEBI" id="CHEBI:57986"/>
        <dbReference type="ChEBI" id="CHEBI:58210"/>
        <dbReference type="ChEBI" id="CHEBI:456216"/>
        <dbReference type="EC" id="2.7.1.26"/>
    </reaction>
</comment>
<dbReference type="AlphaFoldDB" id="A0A0B7HYS2"/>
<dbReference type="InterPro" id="IPR023468">
    <property type="entry name" value="Riboflavin_kinase"/>
</dbReference>
<evidence type="ECO:0000313" key="17">
    <source>
        <dbReference type="EMBL" id="CEN44851.1"/>
    </source>
</evidence>
<comment type="similarity">
    <text evidence="15">Belongs to the ribF family.</text>
</comment>
<dbReference type="NCBIfam" id="NF004162">
    <property type="entry name" value="PRK05627.1-5"/>
    <property type="match status" value="1"/>
</dbReference>
<dbReference type="NCBIfam" id="NF004160">
    <property type="entry name" value="PRK05627.1-3"/>
    <property type="match status" value="1"/>
</dbReference>
<dbReference type="InterPro" id="IPR014729">
    <property type="entry name" value="Rossmann-like_a/b/a_fold"/>
</dbReference>
<dbReference type="SMART" id="SM00904">
    <property type="entry name" value="Flavokinase"/>
    <property type="match status" value="1"/>
</dbReference>
<dbReference type="RefSeq" id="WP_042343871.1">
    <property type="nucleotide sequence ID" value="NZ_BOQK01000009.1"/>
</dbReference>
<dbReference type="UniPathway" id="UPA00277">
    <property type="reaction ID" value="UER00407"/>
</dbReference>
<dbReference type="InterPro" id="IPR023465">
    <property type="entry name" value="Riboflavin_kinase_dom_sf"/>
</dbReference>
<evidence type="ECO:0000256" key="11">
    <source>
        <dbReference type="ARBA" id="ARBA00022840"/>
    </source>
</evidence>
<protein>
    <recommendedName>
        <fullName evidence="15">Riboflavin biosynthesis protein</fullName>
    </recommendedName>
    <domain>
        <recommendedName>
            <fullName evidence="15">Riboflavin kinase</fullName>
            <ecNumber evidence="15">2.7.1.26</ecNumber>
        </recommendedName>
        <alternativeName>
            <fullName evidence="15">Flavokinase</fullName>
        </alternativeName>
    </domain>
    <domain>
        <recommendedName>
            <fullName evidence="15">FMN adenylyltransferase</fullName>
            <ecNumber evidence="15">2.7.7.2</ecNumber>
        </recommendedName>
        <alternativeName>
            <fullName evidence="15">FAD pyrophosphorylase</fullName>
        </alternativeName>
        <alternativeName>
            <fullName evidence="15">FAD synthase</fullName>
        </alternativeName>
    </domain>
</protein>
<dbReference type="GO" id="GO:0008531">
    <property type="term" value="F:riboflavin kinase activity"/>
    <property type="evidence" value="ECO:0007669"/>
    <property type="project" value="UniProtKB-UniRule"/>
</dbReference>
<comment type="catalytic activity">
    <reaction evidence="14 15">
        <text>FMN + ATP + H(+) = FAD + diphosphate</text>
        <dbReference type="Rhea" id="RHEA:17237"/>
        <dbReference type="ChEBI" id="CHEBI:15378"/>
        <dbReference type="ChEBI" id="CHEBI:30616"/>
        <dbReference type="ChEBI" id="CHEBI:33019"/>
        <dbReference type="ChEBI" id="CHEBI:57692"/>
        <dbReference type="ChEBI" id="CHEBI:58210"/>
        <dbReference type="EC" id="2.7.7.2"/>
    </reaction>
</comment>
<evidence type="ECO:0000256" key="7">
    <source>
        <dbReference type="ARBA" id="ARBA00022695"/>
    </source>
</evidence>
<dbReference type="GO" id="GO:0005524">
    <property type="term" value="F:ATP binding"/>
    <property type="evidence" value="ECO:0007669"/>
    <property type="project" value="UniProtKB-UniRule"/>
</dbReference>
<dbReference type="EC" id="2.7.1.26" evidence="15"/>
<keyword evidence="5 15" id="KW-0288">FMN</keyword>
<comment type="pathway">
    <text evidence="3 15">Cofactor biosynthesis; FMN biosynthesis; FMN from riboflavin (ATP route): step 1/1.</text>
</comment>
<keyword evidence="11 15" id="KW-0067">ATP-binding</keyword>
<dbReference type="UniPathway" id="UPA00276">
    <property type="reaction ID" value="UER00406"/>
</dbReference>
<dbReference type="Pfam" id="PF01687">
    <property type="entry name" value="Flavokinase"/>
    <property type="match status" value="1"/>
</dbReference>
<proteinExistence type="inferred from homology"/>
<dbReference type="GO" id="GO:0009398">
    <property type="term" value="P:FMN biosynthetic process"/>
    <property type="evidence" value="ECO:0007669"/>
    <property type="project" value="UniProtKB-UniRule"/>
</dbReference>
<organism evidence="17 18">
    <name type="scientific">Capnocytophaga canis</name>
    <dbReference type="NCBI Taxonomy" id="1848903"/>
    <lineage>
        <taxon>Bacteria</taxon>
        <taxon>Pseudomonadati</taxon>
        <taxon>Bacteroidota</taxon>
        <taxon>Flavobacteriia</taxon>
        <taxon>Flavobacteriales</taxon>
        <taxon>Flavobacteriaceae</taxon>
        <taxon>Capnocytophaga</taxon>
    </lineage>
</organism>
<dbReference type="SUPFAM" id="SSF82114">
    <property type="entry name" value="Riboflavin kinase-like"/>
    <property type="match status" value="1"/>
</dbReference>
<comment type="pathway">
    <text evidence="2 15">Cofactor biosynthesis; FAD biosynthesis; FAD from FMN: step 1/1.</text>
</comment>
<comment type="function">
    <text evidence="1">Catalyzes the phosphorylation of riboflavin to FMN followed by the adenylation of FMN to FAD.</text>
</comment>
<evidence type="ECO:0000256" key="13">
    <source>
        <dbReference type="ARBA" id="ARBA00047880"/>
    </source>
</evidence>
<keyword evidence="12" id="KW-0511">Multifunctional enzyme</keyword>
<dbReference type="FunFam" id="2.40.30.30:FF:000003">
    <property type="entry name" value="Riboflavin biosynthesis protein"/>
    <property type="match status" value="1"/>
</dbReference>
<dbReference type="EC" id="2.7.7.2" evidence="15"/>
<dbReference type="PIRSF" id="PIRSF004491">
    <property type="entry name" value="FAD_Synth"/>
    <property type="match status" value="1"/>
</dbReference>
<evidence type="ECO:0000313" key="18">
    <source>
        <dbReference type="Proteomes" id="UP000045051"/>
    </source>
</evidence>
<evidence type="ECO:0000256" key="15">
    <source>
        <dbReference type="PIRNR" id="PIRNR004491"/>
    </source>
</evidence>
<evidence type="ECO:0000256" key="14">
    <source>
        <dbReference type="ARBA" id="ARBA00049494"/>
    </source>
</evidence>
<evidence type="ECO:0000256" key="6">
    <source>
        <dbReference type="ARBA" id="ARBA00022679"/>
    </source>
</evidence>
<dbReference type="EMBL" id="CDOI01000113">
    <property type="protein sequence ID" value="CEN44851.1"/>
    <property type="molecule type" value="Genomic_DNA"/>
</dbReference>
<dbReference type="GO" id="GO:0009231">
    <property type="term" value="P:riboflavin biosynthetic process"/>
    <property type="evidence" value="ECO:0007669"/>
    <property type="project" value="InterPro"/>
</dbReference>